<evidence type="ECO:0000313" key="2">
    <source>
        <dbReference type="EMBL" id="QDP95588.1"/>
    </source>
</evidence>
<evidence type="ECO:0000259" key="1">
    <source>
        <dbReference type="Pfam" id="PF01627"/>
    </source>
</evidence>
<evidence type="ECO:0000313" key="3">
    <source>
        <dbReference type="Proteomes" id="UP000319263"/>
    </source>
</evidence>
<dbReference type="InterPro" id="IPR036641">
    <property type="entry name" value="HPT_dom_sf"/>
</dbReference>
<dbReference type="OrthoDB" id="3734132at2"/>
<sequence>MSPTESDVSAAEADPLDRVHEIFDRARERNLCRAEELAGWVTAAEQDGLTAADRVVAKDVAHQLAGSAGTFGYQSATEVARKIERLFADGDGSHCWATARDHVRDLMRKLQDPPESGGCPGL</sequence>
<dbReference type="InterPro" id="IPR008207">
    <property type="entry name" value="Sig_transdc_His_kin_Hpt_dom"/>
</dbReference>
<dbReference type="Proteomes" id="UP000319263">
    <property type="component" value="Chromosome"/>
</dbReference>
<organism evidence="2 3">
    <name type="scientific">Microlunatus elymi</name>
    <dbReference type="NCBI Taxonomy" id="2596828"/>
    <lineage>
        <taxon>Bacteria</taxon>
        <taxon>Bacillati</taxon>
        <taxon>Actinomycetota</taxon>
        <taxon>Actinomycetes</taxon>
        <taxon>Propionibacteriales</taxon>
        <taxon>Propionibacteriaceae</taxon>
        <taxon>Microlunatus</taxon>
    </lineage>
</organism>
<proteinExistence type="predicted"/>
<dbReference type="Pfam" id="PF01627">
    <property type="entry name" value="Hpt"/>
    <property type="match status" value="1"/>
</dbReference>
<keyword evidence="3" id="KW-1185">Reference proteome</keyword>
<reference evidence="2 3" key="1">
    <citation type="submission" date="2019-07" db="EMBL/GenBank/DDBJ databases">
        <title>Microlunatus dokdonensis sp. nov. isolated from the rhizospheric soil of the wild plant Elymus tsukushiensis.</title>
        <authorList>
            <person name="Ghim S.-Y."/>
            <person name="Hwang Y.-J."/>
            <person name="Son J.-S."/>
            <person name="Shin J.-H."/>
        </authorList>
    </citation>
    <scope>NUCLEOTIDE SEQUENCE [LARGE SCALE GENOMIC DNA]</scope>
    <source>
        <strain evidence="2 3">KUDC0627</strain>
    </source>
</reference>
<protein>
    <submittedName>
        <fullName evidence="2">Hpt domain-containing protein</fullName>
    </submittedName>
</protein>
<dbReference type="EMBL" id="CP041692">
    <property type="protein sequence ID" value="QDP95588.1"/>
    <property type="molecule type" value="Genomic_DNA"/>
</dbReference>
<accession>A0A516PWN1</accession>
<dbReference type="SUPFAM" id="SSF47226">
    <property type="entry name" value="Histidine-containing phosphotransfer domain, HPT domain"/>
    <property type="match status" value="1"/>
</dbReference>
<gene>
    <name evidence="2" type="ORF">FOE78_06410</name>
</gene>
<name>A0A516PWN1_9ACTN</name>
<dbReference type="GO" id="GO:0000160">
    <property type="term" value="P:phosphorelay signal transduction system"/>
    <property type="evidence" value="ECO:0007669"/>
    <property type="project" value="InterPro"/>
</dbReference>
<dbReference type="KEGG" id="mik:FOE78_06410"/>
<dbReference type="RefSeq" id="WP_143985556.1">
    <property type="nucleotide sequence ID" value="NZ_CP041692.1"/>
</dbReference>
<feature type="domain" description="HPt" evidence="1">
    <location>
        <begin position="48"/>
        <end position="111"/>
    </location>
</feature>
<dbReference type="Gene3D" id="1.20.120.160">
    <property type="entry name" value="HPT domain"/>
    <property type="match status" value="1"/>
</dbReference>
<dbReference type="AlphaFoldDB" id="A0A516PWN1"/>